<dbReference type="Proteomes" id="UP001362999">
    <property type="component" value="Unassembled WGS sequence"/>
</dbReference>
<organism evidence="1 2">
    <name type="scientific">Favolaschia claudopus</name>
    <dbReference type="NCBI Taxonomy" id="2862362"/>
    <lineage>
        <taxon>Eukaryota</taxon>
        <taxon>Fungi</taxon>
        <taxon>Dikarya</taxon>
        <taxon>Basidiomycota</taxon>
        <taxon>Agaricomycotina</taxon>
        <taxon>Agaricomycetes</taxon>
        <taxon>Agaricomycetidae</taxon>
        <taxon>Agaricales</taxon>
        <taxon>Marasmiineae</taxon>
        <taxon>Mycenaceae</taxon>
        <taxon>Favolaschia</taxon>
    </lineage>
</organism>
<keyword evidence="2" id="KW-1185">Reference proteome</keyword>
<evidence type="ECO:0000313" key="2">
    <source>
        <dbReference type="Proteomes" id="UP001362999"/>
    </source>
</evidence>
<gene>
    <name evidence="1" type="ORF">R3P38DRAFT_3291230</name>
</gene>
<sequence length="215" mass="24850">MPSRLWCIRSLNPLRRLPSPSLDLAPGPLLLHPLPNWRHLLAMEPQYPLSSLRSQPRPPSIISYWSDNMSVGPNLPLHTLSKPAIWVLYHLQARKYIKSNKDRPLSEEILVMFETYLAYKYIASATQIMILEHLCSRLEVMEMDACFQTTEIIRQYSPTLVELSKWSKNPLIRQATISVLHGIMFEIGMYGPRQTARPKLGMLYPGKTLKFPRNK</sequence>
<reference evidence="1 2" key="1">
    <citation type="journal article" date="2024" name="J Genomics">
        <title>Draft genome sequencing and assembly of Favolaschia claudopus CIRM-BRFM 2984 isolated from oak limbs.</title>
        <authorList>
            <person name="Navarro D."/>
            <person name="Drula E."/>
            <person name="Chaduli D."/>
            <person name="Cazenave R."/>
            <person name="Ahrendt S."/>
            <person name="Wang J."/>
            <person name="Lipzen A."/>
            <person name="Daum C."/>
            <person name="Barry K."/>
            <person name="Grigoriev I.V."/>
            <person name="Favel A."/>
            <person name="Rosso M.N."/>
            <person name="Martin F."/>
        </authorList>
    </citation>
    <scope>NUCLEOTIDE SEQUENCE [LARGE SCALE GENOMIC DNA]</scope>
    <source>
        <strain evidence="1 2">CIRM-BRFM 2984</strain>
    </source>
</reference>
<accession>A0AAV9ZNN8</accession>
<name>A0AAV9ZNN8_9AGAR</name>
<evidence type="ECO:0000313" key="1">
    <source>
        <dbReference type="EMBL" id="KAK6988163.1"/>
    </source>
</evidence>
<dbReference type="EMBL" id="JAWWNJ010000125">
    <property type="protein sequence ID" value="KAK6988163.1"/>
    <property type="molecule type" value="Genomic_DNA"/>
</dbReference>
<proteinExistence type="predicted"/>
<protein>
    <submittedName>
        <fullName evidence="1">Uncharacterized protein</fullName>
    </submittedName>
</protein>
<dbReference type="AlphaFoldDB" id="A0AAV9ZNN8"/>
<comment type="caution">
    <text evidence="1">The sequence shown here is derived from an EMBL/GenBank/DDBJ whole genome shotgun (WGS) entry which is preliminary data.</text>
</comment>